<keyword evidence="7" id="KW-0732">Signal</keyword>
<keyword evidence="3" id="KW-0949">S-adenosyl-L-methionine</keyword>
<comment type="cofactor">
    <cofactor evidence="1">
        <name>[4Fe-4S] cluster</name>
        <dbReference type="ChEBI" id="CHEBI:49883"/>
    </cofactor>
</comment>
<evidence type="ECO:0000259" key="8">
    <source>
        <dbReference type="PROSITE" id="PS51918"/>
    </source>
</evidence>
<accession>A0A832A3L3</accession>
<evidence type="ECO:0000256" key="1">
    <source>
        <dbReference type="ARBA" id="ARBA00001966"/>
    </source>
</evidence>
<dbReference type="GO" id="GO:0051539">
    <property type="term" value="F:4 iron, 4 sulfur cluster binding"/>
    <property type="evidence" value="ECO:0007669"/>
    <property type="project" value="UniProtKB-KW"/>
</dbReference>
<keyword evidence="5" id="KW-0408">Iron</keyword>
<dbReference type="Pfam" id="PF04055">
    <property type="entry name" value="Radical_SAM"/>
    <property type="match status" value="1"/>
</dbReference>
<evidence type="ECO:0000256" key="3">
    <source>
        <dbReference type="ARBA" id="ARBA00022691"/>
    </source>
</evidence>
<dbReference type="PANTHER" id="PTHR30352:SF5">
    <property type="entry name" value="PYRUVATE FORMATE-LYASE 1-ACTIVATING ENZYME"/>
    <property type="match status" value="1"/>
</dbReference>
<keyword evidence="6" id="KW-0411">Iron-sulfur</keyword>
<comment type="caution">
    <text evidence="9">The sequence shown here is derived from an EMBL/GenBank/DDBJ whole genome shotgun (WGS) entry which is preliminary data.</text>
</comment>
<feature type="signal peptide" evidence="7">
    <location>
        <begin position="1"/>
        <end position="23"/>
    </location>
</feature>
<dbReference type="NCBIfam" id="TIGR04337">
    <property type="entry name" value="AmmeMemoSam_rS"/>
    <property type="match status" value="1"/>
</dbReference>
<dbReference type="PANTHER" id="PTHR30352">
    <property type="entry name" value="PYRUVATE FORMATE-LYASE-ACTIVATING ENZYME"/>
    <property type="match status" value="1"/>
</dbReference>
<protein>
    <submittedName>
        <fullName evidence="9">AmmeMemoRadiSam system radical SAM enzyme</fullName>
    </submittedName>
</protein>
<sequence>MDRRTFCRTLARCTAWAACATWAGPAVRSAASSVLSFQKGFVQPKVSPYFTPLGSGRIRCLLCPRLCEVDPGERGYCDVRENRDGIYYTLVYANPCAVHVDPVEKKPFFHVLPGSRSFSVATAGCNLDCRFCQNWEISQARPENTHNAFLPPQEVVASAVRYGCASIASTYVEPTIFMEYMADIGAAASQAGILNVMHSNGFVNPGPLNDLIPNLHAACIDLKSIRDDYYRDMTEGWLEPVLNTLKQLKKHRVHTELVTLLVPGRNDSEKDIRDLSRWVVAELGEDTPVHFSRFYPRYKLQSLPPTPVETLERARNTAMKEGLRFVYIGNVPGHPGEHTYCPKCQAVVIRRKGYAVELAAFDKGRCTQCGTLLPGVWTHPLKRFEAPAGS</sequence>
<feature type="chain" id="PRO_5032909143" evidence="7">
    <location>
        <begin position="24"/>
        <end position="390"/>
    </location>
</feature>
<dbReference type="EMBL" id="DSTK01000009">
    <property type="protein sequence ID" value="HFK96094.1"/>
    <property type="molecule type" value="Genomic_DNA"/>
</dbReference>
<dbReference type="SFLD" id="SFLDG01101">
    <property type="entry name" value="Uncharacterised_Radical_SAM_Su"/>
    <property type="match status" value="1"/>
</dbReference>
<evidence type="ECO:0000256" key="6">
    <source>
        <dbReference type="ARBA" id="ARBA00023014"/>
    </source>
</evidence>
<evidence type="ECO:0000256" key="4">
    <source>
        <dbReference type="ARBA" id="ARBA00022723"/>
    </source>
</evidence>
<evidence type="ECO:0000256" key="7">
    <source>
        <dbReference type="SAM" id="SignalP"/>
    </source>
</evidence>
<dbReference type="InterPro" id="IPR007197">
    <property type="entry name" value="rSAM"/>
</dbReference>
<organism evidence="9">
    <name type="scientific">Desulfacinum infernum</name>
    <dbReference type="NCBI Taxonomy" id="35837"/>
    <lineage>
        <taxon>Bacteria</taxon>
        <taxon>Pseudomonadati</taxon>
        <taxon>Thermodesulfobacteriota</taxon>
        <taxon>Syntrophobacteria</taxon>
        <taxon>Syntrophobacterales</taxon>
        <taxon>Syntrophobacteraceae</taxon>
        <taxon>Desulfacinum</taxon>
    </lineage>
</organism>
<dbReference type="SFLD" id="SFLDS00029">
    <property type="entry name" value="Radical_SAM"/>
    <property type="match status" value="1"/>
</dbReference>
<feature type="domain" description="Radical SAM core" evidence="8">
    <location>
        <begin position="110"/>
        <end position="324"/>
    </location>
</feature>
<evidence type="ECO:0000256" key="2">
    <source>
        <dbReference type="ARBA" id="ARBA00022485"/>
    </source>
</evidence>
<reference evidence="9" key="1">
    <citation type="journal article" date="2020" name="mSystems">
        <title>Genome- and Community-Level Interaction Insights into Carbon Utilization and Element Cycling Functions of Hydrothermarchaeota in Hydrothermal Sediment.</title>
        <authorList>
            <person name="Zhou Z."/>
            <person name="Liu Y."/>
            <person name="Xu W."/>
            <person name="Pan J."/>
            <person name="Luo Z.H."/>
            <person name="Li M."/>
        </authorList>
    </citation>
    <scope>NUCLEOTIDE SEQUENCE [LARGE SCALE GENOMIC DNA]</scope>
    <source>
        <strain evidence="9">SpSt-456</strain>
    </source>
</reference>
<dbReference type="GO" id="GO:0046872">
    <property type="term" value="F:metal ion binding"/>
    <property type="evidence" value="ECO:0007669"/>
    <property type="project" value="UniProtKB-KW"/>
</dbReference>
<dbReference type="PROSITE" id="PS51918">
    <property type="entry name" value="RADICAL_SAM"/>
    <property type="match status" value="1"/>
</dbReference>
<evidence type="ECO:0000256" key="5">
    <source>
        <dbReference type="ARBA" id="ARBA00023004"/>
    </source>
</evidence>
<dbReference type="InterPro" id="IPR034457">
    <property type="entry name" value="Organic_radical-activating"/>
</dbReference>
<keyword evidence="2" id="KW-0004">4Fe-4S</keyword>
<dbReference type="InterPro" id="IPR058240">
    <property type="entry name" value="rSAM_sf"/>
</dbReference>
<dbReference type="InterPro" id="IPR013785">
    <property type="entry name" value="Aldolase_TIM"/>
</dbReference>
<dbReference type="CDD" id="cd01335">
    <property type="entry name" value="Radical_SAM"/>
    <property type="match status" value="1"/>
</dbReference>
<evidence type="ECO:0000313" key="9">
    <source>
        <dbReference type="EMBL" id="HFK96094.1"/>
    </source>
</evidence>
<gene>
    <name evidence="9" type="primary">amrS</name>
    <name evidence="9" type="ORF">ENS06_02070</name>
</gene>
<dbReference type="InterPro" id="IPR027596">
    <property type="entry name" value="AmmeMemoSam_rS"/>
</dbReference>
<proteinExistence type="predicted"/>
<dbReference type="AlphaFoldDB" id="A0A832A3L3"/>
<dbReference type="GO" id="GO:0003824">
    <property type="term" value="F:catalytic activity"/>
    <property type="evidence" value="ECO:0007669"/>
    <property type="project" value="InterPro"/>
</dbReference>
<keyword evidence="4" id="KW-0479">Metal-binding</keyword>
<dbReference type="SUPFAM" id="SSF102114">
    <property type="entry name" value="Radical SAM enzymes"/>
    <property type="match status" value="1"/>
</dbReference>
<name>A0A832A3L3_9BACT</name>
<dbReference type="Gene3D" id="3.20.20.70">
    <property type="entry name" value="Aldolase class I"/>
    <property type="match status" value="1"/>
</dbReference>